<proteinExistence type="predicted"/>
<name>A0A6A5YNS6_9PLEO</name>
<dbReference type="Proteomes" id="UP000799770">
    <property type="component" value="Unassembled WGS sequence"/>
</dbReference>
<evidence type="ECO:0000313" key="2">
    <source>
        <dbReference type="Proteomes" id="UP000799770"/>
    </source>
</evidence>
<sequence>MQHLAKAWVLREEWVDDWCWDVAKDSGPTQRHFHLTRHTVSNGLIMFEISMALMSLGVVCAREGAMKGIMHLYNAAKHEYNVRDWPDMEYLIDYHGSSHLFVGERPSKLWQYSKRYLASLGINARALSLTAGFEHRGVKGFRPTGNSAIADGRIRSCQQDVLCSLVLSRYMCRMDSLEQPCLAKVFTAFGTSLKVEHFSFEVLRSRSAIQLLDLVRHGIEVDTEHIMFNYMAMMQRCVTLCSVLVARLREDLESARFWLRSHHEYPLEEELDYRQAYYLILKVLQHDGEERFKLLKLACQYID</sequence>
<dbReference type="OrthoDB" id="5238236at2759"/>
<keyword evidence="2" id="KW-1185">Reference proteome</keyword>
<protein>
    <submittedName>
        <fullName evidence="1">Uncharacterized protein</fullName>
    </submittedName>
</protein>
<reference evidence="1" key="1">
    <citation type="journal article" date="2020" name="Stud. Mycol.">
        <title>101 Dothideomycetes genomes: a test case for predicting lifestyles and emergence of pathogens.</title>
        <authorList>
            <person name="Haridas S."/>
            <person name="Albert R."/>
            <person name="Binder M."/>
            <person name="Bloem J."/>
            <person name="Labutti K."/>
            <person name="Salamov A."/>
            <person name="Andreopoulos B."/>
            <person name="Baker S."/>
            <person name="Barry K."/>
            <person name="Bills G."/>
            <person name="Bluhm B."/>
            <person name="Cannon C."/>
            <person name="Castanera R."/>
            <person name="Culley D."/>
            <person name="Daum C."/>
            <person name="Ezra D."/>
            <person name="Gonzalez J."/>
            <person name="Henrissat B."/>
            <person name="Kuo A."/>
            <person name="Liang C."/>
            <person name="Lipzen A."/>
            <person name="Lutzoni F."/>
            <person name="Magnuson J."/>
            <person name="Mondo S."/>
            <person name="Nolan M."/>
            <person name="Ohm R."/>
            <person name="Pangilinan J."/>
            <person name="Park H.-J."/>
            <person name="Ramirez L."/>
            <person name="Alfaro M."/>
            <person name="Sun H."/>
            <person name="Tritt A."/>
            <person name="Yoshinaga Y."/>
            <person name="Zwiers L.-H."/>
            <person name="Turgeon B."/>
            <person name="Goodwin S."/>
            <person name="Spatafora J."/>
            <person name="Crous P."/>
            <person name="Grigoriev I."/>
        </authorList>
    </citation>
    <scope>NUCLEOTIDE SEQUENCE</scope>
    <source>
        <strain evidence="1">CBS 627.86</strain>
    </source>
</reference>
<dbReference type="AlphaFoldDB" id="A0A6A5YNS6"/>
<gene>
    <name evidence="1" type="ORF">BDV96DRAFT_264498</name>
</gene>
<dbReference type="PANTHER" id="PTHR38795">
    <property type="entry name" value="DUF6604 DOMAIN-CONTAINING PROTEIN"/>
    <property type="match status" value="1"/>
</dbReference>
<dbReference type="EMBL" id="ML977348">
    <property type="protein sequence ID" value="KAF2108364.1"/>
    <property type="molecule type" value="Genomic_DNA"/>
</dbReference>
<evidence type="ECO:0000313" key="1">
    <source>
        <dbReference type="EMBL" id="KAF2108364.1"/>
    </source>
</evidence>
<dbReference type="PANTHER" id="PTHR38795:SF1">
    <property type="entry name" value="DUF6604 DOMAIN-CONTAINING PROTEIN"/>
    <property type="match status" value="1"/>
</dbReference>
<accession>A0A6A5YNS6</accession>
<organism evidence="1 2">
    <name type="scientific">Lophiotrema nucula</name>
    <dbReference type="NCBI Taxonomy" id="690887"/>
    <lineage>
        <taxon>Eukaryota</taxon>
        <taxon>Fungi</taxon>
        <taxon>Dikarya</taxon>
        <taxon>Ascomycota</taxon>
        <taxon>Pezizomycotina</taxon>
        <taxon>Dothideomycetes</taxon>
        <taxon>Pleosporomycetidae</taxon>
        <taxon>Pleosporales</taxon>
        <taxon>Lophiotremataceae</taxon>
        <taxon>Lophiotrema</taxon>
    </lineage>
</organism>